<dbReference type="OrthoDB" id="6399250at2"/>
<sequence length="188" mass="20412">MYKRVLAMAFLAGAVTPAAADTLDAYLSEETAQFTYLTGSERIGFGGADLSMGLFFDDEDDVMLSTGLSVAGVPAGERPLTFGVGAKAYFGFLDEPDRDFQSIGLGGEVRYTIPANTPMYVSVSAHYAPKVTTFGDADDFYDLGLRYELEVTPGARGFIGYRLMEADLERGGDFEVDDNIHFGIRLDF</sequence>
<organism evidence="2 3">
    <name type="scientific">Ectothiorhodospira mobilis</name>
    <dbReference type="NCBI Taxonomy" id="195064"/>
    <lineage>
        <taxon>Bacteria</taxon>
        <taxon>Pseudomonadati</taxon>
        <taxon>Pseudomonadota</taxon>
        <taxon>Gammaproteobacteria</taxon>
        <taxon>Chromatiales</taxon>
        <taxon>Ectothiorhodospiraceae</taxon>
        <taxon>Ectothiorhodospira</taxon>
    </lineage>
</organism>
<evidence type="ECO:0000256" key="1">
    <source>
        <dbReference type="SAM" id="SignalP"/>
    </source>
</evidence>
<gene>
    <name evidence="2" type="ORF">SAMN05421721_10319</name>
</gene>
<keyword evidence="3" id="KW-1185">Reference proteome</keyword>
<feature type="chain" id="PRO_5011756599" evidence="1">
    <location>
        <begin position="21"/>
        <end position="188"/>
    </location>
</feature>
<accession>A0A1I4PZH4</accession>
<feature type="signal peptide" evidence="1">
    <location>
        <begin position="1"/>
        <end position="20"/>
    </location>
</feature>
<evidence type="ECO:0000313" key="3">
    <source>
        <dbReference type="Proteomes" id="UP000199556"/>
    </source>
</evidence>
<evidence type="ECO:0000313" key="2">
    <source>
        <dbReference type="EMBL" id="SFM33238.1"/>
    </source>
</evidence>
<dbReference type="Pfam" id="PF07437">
    <property type="entry name" value="YfaZ"/>
    <property type="match status" value="1"/>
</dbReference>
<dbReference type="Proteomes" id="UP000199556">
    <property type="component" value="Unassembled WGS sequence"/>
</dbReference>
<dbReference type="STRING" id="195064.SAMN05421721_10319"/>
<name>A0A1I4PZH4_ECTMO</name>
<dbReference type="EMBL" id="FOUO01000003">
    <property type="protein sequence ID" value="SFM33238.1"/>
    <property type="molecule type" value="Genomic_DNA"/>
</dbReference>
<protein>
    <submittedName>
        <fullName evidence="2">YfaZ</fullName>
    </submittedName>
</protein>
<keyword evidence="1" id="KW-0732">Signal</keyword>
<dbReference type="AlphaFoldDB" id="A0A1I4PZH4"/>
<proteinExistence type="predicted"/>
<dbReference type="InterPro" id="IPR009998">
    <property type="entry name" value="YfaZ"/>
</dbReference>
<reference evidence="2 3" key="1">
    <citation type="submission" date="2016-10" db="EMBL/GenBank/DDBJ databases">
        <authorList>
            <person name="de Groot N.N."/>
        </authorList>
    </citation>
    <scope>NUCLEOTIDE SEQUENCE [LARGE SCALE GENOMIC DNA]</scope>
    <source>
        <strain evidence="2 3">DSM 4180</strain>
    </source>
</reference>
<dbReference type="RefSeq" id="WP_090483726.1">
    <property type="nucleotide sequence ID" value="NZ_FOUO01000003.1"/>
</dbReference>